<feature type="region of interest" description="Disordered" evidence="1">
    <location>
        <begin position="130"/>
        <end position="159"/>
    </location>
</feature>
<feature type="region of interest" description="Disordered" evidence="1">
    <location>
        <begin position="1"/>
        <end position="82"/>
    </location>
</feature>
<feature type="compositionally biased region" description="Pro residues" evidence="1">
    <location>
        <begin position="62"/>
        <end position="76"/>
    </location>
</feature>
<reference evidence="3" key="1">
    <citation type="journal article" date="2020" name="Stud. Mycol.">
        <title>101 Dothideomycetes genomes: a test case for predicting lifestyles and emergence of pathogens.</title>
        <authorList>
            <person name="Haridas S."/>
            <person name="Albert R."/>
            <person name="Binder M."/>
            <person name="Bloem J."/>
            <person name="Labutti K."/>
            <person name="Salamov A."/>
            <person name="Andreopoulos B."/>
            <person name="Baker S."/>
            <person name="Barry K."/>
            <person name="Bills G."/>
            <person name="Bluhm B."/>
            <person name="Cannon C."/>
            <person name="Castanera R."/>
            <person name="Culley D."/>
            <person name="Daum C."/>
            <person name="Ezra D."/>
            <person name="Gonzalez J."/>
            <person name="Henrissat B."/>
            <person name="Kuo A."/>
            <person name="Liang C."/>
            <person name="Lipzen A."/>
            <person name="Lutzoni F."/>
            <person name="Magnuson J."/>
            <person name="Mondo S."/>
            <person name="Nolan M."/>
            <person name="Ohm R."/>
            <person name="Pangilinan J."/>
            <person name="Park H.-J."/>
            <person name="Ramirez L."/>
            <person name="Alfaro M."/>
            <person name="Sun H."/>
            <person name="Tritt A."/>
            <person name="Yoshinaga Y."/>
            <person name="Zwiers L.-H."/>
            <person name="Turgeon B."/>
            <person name="Goodwin S."/>
            <person name="Spatafora J."/>
            <person name="Crous P."/>
            <person name="Grigoriev I."/>
        </authorList>
    </citation>
    <scope>NUCLEOTIDE SEQUENCE</scope>
    <source>
        <strain evidence="3">CBS 122368</strain>
    </source>
</reference>
<gene>
    <name evidence="3" type="ORF">BU26DRAFT_158745</name>
</gene>
<evidence type="ECO:0000259" key="2">
    <source>
        <dbReference type="SMART" id="SM00382"/>
    </source>
</evidence>
<dbReference type="SUPFAM" id="SSF52540">
    <property type="entry name" value="P-loop containing nucleoside triphosphate hydrolases"/>
    <property type="match status" value="1"/>
</dbReference>
<evidence type="ECO:0000256" key="1">
    <source>
        <dbReference type="SAM" id="MobiDB-lite"/>
    </source>
</evidence>
<feature type="region of interest" description="Disordered" evidence="1">
    <location>
        <begin position="220"/>
        <end position="266"/>
    </location>
</feature>
<dbReference type="SMART" id="SM00382">
    <property type="entry name" value="AAA"/>
    <property type="match status" value="1"/>
</dbReference>
<keyword evidence="4" id="KW-1185">Reference proteome</keyword>
<protein>
    <recommendedName>
        <fullName evidence="2">AAA+ ATPase domain-containing protein</fullName>
    </recommendedName>
</protein>
<dbReference type="Proteomes" id="UP000800094">
    <property type="component" value="Unassembled WGS sequence"/>
</dbReference>
<dbReference type="CDD" id="cd19481">
    <property type="entry name" value="RecA-like_protease"/>
    <property type="match status" value="1"/>
</dbReference>
<dbReference type="Pfam" id="PF22942">
    <property type="entry name" value="DUF7025"/>
    <property type="match status" value="1"/>
</dbReference>
<accession>A0A6A6HWB7</accession>
<dbReference type="GeneID" id="54573430"/>
<dbReference type="GO" id="GO:0005524">
    <property type="term" value="F:ATP binding"/>
    <property type="evidence" value="ECO:0007669"/>
    <property type="project" value="InterPro"/>
</dbReference>
<dbReference type="InterPro" id="IPR056599">
    <property type="entry name" value="AAA_lid_fung"/>
</dbReference>
<dbReference type="InterPro" id="IPR027417">
    <property type="entry name" value="P-loop_NTPase"/>
</dbReference>
<feature type="domain" description="AAA+ ATPase" evidence="2">
    <location>
        <begin position="666"/>
        <end position="790"/>
    </location>
</feature>
<dbReference type="Pfam" id="PF23232">
    <property type="entry name" value="AAA_lid_13"/>
    <property type="match status" value="1"/>
</dbReference>
<dbReference type="EMBL" id="ML987208">
    <property type="protein sequence ID" value="KAF2242327.1"/>
    <property type="molecule type" value="Genomic_DNA"/>
</dbReference>
<proteinExistence type="predicted"/>
<evidence type="ECO:0000313" key="4">
    <source>
        <dbReference type="Proteomes" id="UP000800094"/>
    </source>
</evidence>
<feature type="compositionally biased region" description="Acidic residues" evidence="1">
    <location>
        <begin position="976"/>
        <end position="997"/>
    </location>
</feature>
<dbReference type="InterPro" id="IPR054289">
    <property type="entry name" value="DUF7025"/>
</dbReference>
<name>A0A6A6HWB7_9PLEO</name>
<evidence type="ECO:0000313" key="3">
    <source>
        <dbReference type="EMBL" id="KAF2242327.1"/>
    </source>
</evidence>
<dbReference type="Gene3D" id="3.40.50.300">
    <property type="entry name" value="P-loop containing nucleotide triphosphate hydrolases"/>
    <property type="match status" value="1"/>
</dbReference>
<dbReference type="Pfam" id="PF00004">
    <property type="entry name" value="AAA"/>
    <property type="match status" value="1"/>
</dbReference>
<feature type="compositionally biased region" description="Gly residues" evidence="1">
    <location>
        <begin position="42"/>
        <end position="52"/>
    </location>
</feature>
<dbReference type="PANTHER" id="PTHR46411">
    <property type="entry name" value="FAMILY ATPASE, PUTATIVE-RELATED"/>
    <property type="match status" value="1"/>
</dbReference>
<feature type="compositionally biased region" description="Polar residues" evidence="1">
    <location>
        <begin position="245"/>
        <end position="255"/>
    </location>
</feature>
<feature type="compositionally biased region" description="Polar residues" evidence="1">
    <location>
        <begin position="130"/>
        <end position="143"/>
    </location>
</feature>
<feature type="compositionally biased region" description="Basic residues" evidence="1">
    <location>
        <begin position="954"/>
        <end position="971"/>
    </location>
</feature>
<dbReference type="RefSeq" id="XP_033677331.1">
    <property type="nucleotide sequence ID" value="XM_033820100.1"/>
</dbReference>
<feature type="compositionally biased region" description="Acidic residues" evidence="1">
    <location>
        <begin position="226"/>
        <end position="236"/>
    </location>
</feature>
<dbReference type="PANTHER" id="PTHR46411:SF2">
    <property type="entry name" value="AAA+ ATPASE DOMAIN-CONTAINING PROTEIN"/>
    <property type="match status" value="1"/>
</dbReference>
<dbReference type="InterPro" id="IPR003593">
    <property type="entry name" value="AAA+_ATPase"/>
</dbReference>
<sequence length="997" mass="113623">MTGESEGRSDVPPVDTPVGSEVKQPSEKNDADSAALSDDGNSTGGTENGDGGSDSSELLSPRLPPPPPPPPPPKQDGPPRRRGETYAKYLKRTWLCEVEKASMQEWRKKSWHNVRWPMPIIQAFYLQKPGTQATAPSDETSNPDAEKEEAPTPDDSGDLKNLQRIQINSDYLHHELLSIASVSTLWDPLIVPPPYKLFLRFLPEIETRLAKLKGELKEPTVQIDAGDPEDPTEEDASTAGKVTEDSASVPGSSDQTPDEAKTKLKRADTELDADRRDLLMARYNHLECLYQFIQDELREEIEVRRRIADGTLRSIRFEDLWHLVEPGDIIFSKDHGRDQLYKVYFVTGGQALKRTRNREEITEINSIRDKLRYWIPPEQREEDDEETVEKMLREEGSGIGTWSPFKVDCYMMAFDGEYCGPIDVCKKIRPYVGEREITSLPMYPLRFHPKHDALVREMETRGRKFLFAGGHKSYDGRTLAMKRDESRVEIQSDVYVDFDAYYQDFPVKKPSLGKLLRSKQNYAEVEEFCAPGISVYRSLSGHEVDSKLSDDFLTVNRIHLERFKPEEDEISPDHLCLMPHYVIGYAFQLRKWYHLDLALVQEIDRESANARAAGFDDLVIPKRYRDLLVALVDNHASGLQREKEKTKHGAGLPVPTQIDIVRGKGQGLIILLHGPPGSGKTSTAETIAAYTRRPLYSITCGDIGTTPEIVETRLLEHTRRADKWGCVLLLDEADVFLVQRDWQNLQRNALVSVFLRQLEYYAGILFLTTNRPGVLDEAFKSRIHISLRYPSIDLESTKTMWKNIMKRLEDDNKTAQIKVIFDKDALLEFAQRHFEKCDQEGVTWNGRQIRNAFQTALALGHYERLAKMREADMTPEEALASGKKKWTSVKLTKANFQKIAKTATEFEQYIESLRGNDSVNARESELRYDDYDSQRLRARKQYPASSGSRDAGHQGHHGRRGQVGKQKRPVHGGKDTDEEEEEEEDDESEDLSPDEND</sequence>
<dbReference type="InterPro" id="IPR003959">
    <property type="entry name" value="ATPase_AAA_core"/>
</dbReference>
<organism evidence="3 4">
    <name type="scientific">Trematosphaeria pertusa</name>
    <dbReference type="NCBI Taxonomy" id="390896"/>
    <lineage>
        <taxon>Eukaryota</taxon>
        <taxon>Fungi</taxon>
        <taxon>Dikarya</taxon>
        <taxon>Ascomycota</taxon>
        <taxon>Pezizomycotina</taxon>
        <taxon>Dothideomycetes</taxon>
        <taxon>Pleosporomycetidae</taxon>
        <taxon>Pleosporales</taxon>
        <taxon>Massarineae</taxon>
        <taxon>Trematosphaeriaceae</taxon>
        <taxon>Trematosphaeria</taxon>
    </lineage>
</organism>
<dbReference type="GO" id="GO:0016887">
    <property type="term" value="F:ATP hydrolysis activity"/>
    <property type="evidence" value="ECO:0007669"/>
    <property type="project" value="InterPro"/>
</dbReference>
<dbReference type="OrthoDB" id="10042665at2759"/>
<feature type="region of interest" description="Disordered" evidence="1">
    <location>
        <begin position="930"/>
        <end position="997"/>
    </location>
</feature>
<dbReference type="AlphaFoldDB" id="A0A6A6HWB7"/>